<dbReference type="OrthoDB" id="9893210at2"/>
<organism evidence="1 2">
    <name type="scientific">Dyadobacter flavalbus</name>
    <dbReference type="NCBI Taxonomy" id="2579942"/>
    <lineage>
        <taxon>Bacteria</taxon>
        <taxon>Pseudomonadati</taxon>
        <taxon>Bacteroidota</taxon>
        <taxon>Cytophagia</taxon>
        <taxon>Cytophagales</taxon>
        <taxon>Spirosomataceae</taxon>
        <taxon>Dyadobacter</taxon>
    </lineage>
</organism>
<protein>
    <submittedName>
        <fullName evidence="1">Uncharacterized protein</fullName>
    </submittedName>
</protein>
<reference evidence="1 2" key="1">
    <citation type="submission" date="2019-05" db="EMBL/GenBank/DDBJ databases">
        <authorList>
            <person name="Qu J.-H."/>
        </authorList>
    </citation>
    <scope>NUCLEOTIDE SEQUENCE [LARGE SCALE GENOMIC DNA]</scope>
    <source>
        <strain evidence="1 2">NS28</strain>
    </source>
</reference>
<keyword evidence="2" id="KW-1185">Reference proteome</keyword>
<accession>A0A5M8QXE0</accession>
<dbReference type="AlphaFoldDB" id="A0A5M8QXE0"/>
<sequence>MNKLDLITNALACQRFSADCAAIKTKITNLQIKNSKLSSMLDDLIAKQEISINRMKARLNVNVHV</sequence>
<evidence type="ECO:0000313" key="2">
    <source>
        <dbReference type="Proteomes" id="UP000323994"/>
    </source>
</evidence>
<proteinExistence type="predicted"/>
<comment type="caution">
    <text evidence="1">The sequence shown here is derived from an EMBL/GenBank/DDBJ whole genome shotgun (WGS) entry which is preliminary data.</text>
</comment>
<gene>
    <name evidence="1" type="ORF">FEM33_13860</name>
</gene>
<dbReference type="EMBL" id="VBSN01000038">
    <property type="protein sequence ID" value="KAA6439346.1"/>
    <property type="molecule type" value="Genomic_DNA"/>
</dbReference>
<name>A0A5M8QXE0_9BACT</name>
<evidence type="ECO:0000313" key="1">
    <source>
        <dbReference type="EMBL" id="KAA6439346.1"/>
    </source>
</evidence>
<dbReference type="Proteomes" id="UP000323994">
    <property type="component" value="Unassembled WGS sequence"/>
</dbReference>
<dbReference type="RefSeq" id="WP_139012596.1">
    <property type="nucleotide sequence ID" value="NZ_VBSN01000038.1"/>
</dbReference>